<dbReference type="eggNOG" id="COG0582">
    <property type="taxonomic scope" value="Bacteria"/>
</dbReference>
<dbReference type="PANTHER" id="PTHR30349">
    <property type="entry name" value="PHAGE INTEGRASE-RELATED"/>
    <property type="match status" value="1"/>
</dbReference>
<dbReference type="HOGENOM" id="CLU_027562_44_0_6"/>
<dbReference type="InterPro" id="IPR011010">
    <property type="entry name" value="DNA_brk_join_enz"/>
</dbReference>
<dbReference type="GO" id="GO:0003677">
    <property type="term" value="F:DNA binding"/>
    <property type="evidence" value="ECO:0007669"/>
    <property type="project" value="InterPro"/>
</dbReference>
<keyword evidence="1" id="KW-0229">DNA integration</keyword>
<dbReference type="CDD" id="cd00796">
    <property type="entry name" value="INT_Rci_Hp1_C"/>
    <property type="match status" value="1"/>
</dbReference>
<evidence type="ECO:0000313" key="5">
    <source>
        <dbReference type="Proteomes" id="UP000001702"/>
    </source>
</evidence>
<dbReference type="Pfam" id="PF24624">
    <property type="entry name" value="Int_N"/>
    <property type="match status" value="1"/>
</dbReference>
<evidence type="ECO:0000256" key="2">
    <source>
        <dbReference type="ARBA" id="ARBA00023172"/>
    </source>
</evidence>
<evidence type="ECO:0000259" key="3">
    <source>
        <dbReference type="PROSITE" id="PS51898"/>
    </source>
</evidence>
<dbReference type="GO" id="GO:0015074">
    <property type="term" value="P:DNA integration"/>
    <property type="evidence" value="ECO:0007669"/>
    <property type="project" value="UniProtKB-KW"/>
</dbReference>
<proteinExistence type="predicted"/>
<dbReference type="InterPro" id="IPR002104">
    <property type="entry name" value="Integrase_catalytic"/>
</dbReference>
<dbReference type="KEGG" id="pam:PANA_3178"/>
<reference evidence="4 5" key="1">
    <citation type="journal article" date="2010" name="J. Bacteriol.">
        <title>Genome sequence of Pantoea ananatis LMG20103, the causative agent of Eucalyptus blight and dieback.</title>
        <authorList>
            <person name="De Maayer P."/>
            <person name="Chan W.Y."/>
            <person name="Venter S.N."/>
            <person name="Toth I.K."/>
            <person name="Birch P.R."/>
            <person name="Joubert F."/>
            <person name="Coutinho T.A."/>
        </authorList>
    </citation>
    <scope>NUCLEOTIDE SEQUENCE [LARGE SCALE GENOMIC DNA]</scope>
    <source>
        <strain evidence="4 5">LMG 20103</strain>
    </source>
</reference>
<protein>
    <submittedName>
        <fullName evidence="4">Int</fullName>
    </submittedName>
</protein>
<dbReference type="GO" id="GO:0006310">
    <property type="term" value="P:DNA recombination"/>
    <property type="evidence" value="ECO:0007669"/>
    <property type="project" value="UniProtKB-KW"/>
</dbReference>
<dbReference type="Pfam" id="PF00589">
    <property type="entry name" value="Phage_integrase"/>
    <property type="match status" value="1"/>
</dbReference>
<dbReference type="SUPFAM" id="SSF56349">
    <property type="entry name" value="DNA breaking-rejoining enzymes"/>
    <property type="match status" value="1"/>
</dbReference>
<dbReference type="RefSeq" id="WP_013027049.1">
    <property type="nucleotide sequence ID" value="NC_013956.2"/>
</dbReference>
<dbReference type="PANTHER" id="PTHR30349:SF93">
    <property type="entry name" value="FELS-2 PROPHAGE PROTEIN"/>
    <property type="match status" value="1"/>
</dbReference>
<dbReference type="Proteomes" id="UP000001702">
    <property type="component" value="Chromosome"/>
</dbReference>
<sequence length="348" mass="40110">MSVRKLSSGKWLCECYPQGRDKKRIRKTFPTKGEAVSYEQFLMNEVANRPWIIEKTDKRSLLELAELWYDLHGQSLSSGLMVFRKLKLIINALGNPRALDFSANDFAHYRKKRLSGEIYLDKRFPYAASNTTLNMDQAHMNSMFSELVRLGEWSAPNPLEKLRKLTTTEREMAWLDSEQISSLLLVTESEPDLNRIVRVCLSTGARWSEAQNLRKSQLSPNKITFTNTKSKRNRTVPITKDFYKELSSIKQENLFGDCHYNFLRAIKNAGIELPKGQMTHVLRHSFSAHFMMNGGNILVLQKILGHHDISMTMRYAHFAPEHLETAIKFNPVEMIRSGDKVATEINSH</sequence>
<name>D4GM77_PANAM</name>
<dbReference type="InterPro" id="IPR013762">
    <property type="entry name" value="Integrase-like_cat_sf"/>
</dbReference>
<dbReference type="AlphaFoldDB" id="D4GM77"/>
<keyword evidence="5" id="KW-1185">Reference proteome</keyword>
<dbReference type="PROSITE" id="PS51898">
    <property type="entry name" value="TYR_RECOMBINASE"/>
    <property type="match status" value="1"/>
</dbReference>
<dbReference type="Gene3D" id="1.10.443.10">
    <property type="entry name" value="Intergrase catalytic core"/>
    <property type="match status" value="1"/>
</dbReference>
<accession>D4GM77</accession>
<dbReference type="InterPro" id="IPR050090">
    <property type="entry name" value="Tyrosine_recombinase_XerCD"/>
</dbReference>
<keyword evidence="2" id="KW-0233">DNA recombination</keyword>
<organism evidence="4 5">
    <name type="scientific">Pantoea ananatis (strain LMG 20103)</name>
    <dbReference type="NCBI Taxonomy" id="706191"/>
    <lineage>
        <taxon>Bacteria</taxon>
        <taxon>Pseudomonadati</taxon>
        <taxon>Pseudomonadota</taxon>
        <taxon>Gammaproteobacteria</taxon>
        <taxon>Enterobacterales</taxon>
        <taxon>Erwiniaceae</taxon>
        <taxon>Pantoea</taxon>
    </lineage>
</organism>
<dbReference type="InterPro" id="IPR057084">
    <property type="entry name" value="Int_N"/>
</dbReference>
<evidence type="ECO:0000313" key="4">
    <source>
        <dbReference type="EMBL" id="ADD78345.1"/>
    </source>
</evidence>
<gene>
    <name evidence="4" type="primary">int</name>
    <name evidence="4" type="ordered locus">PANA_3178</name>
</gene>
<feature type="domain" description="Tyr recombinase" evidence="3">
    <location>
        <begin position="170"/>
        <end position="328"/>
    </location>
</feature>
<dbReference type="STRING" id="706191.PANA_3178"/>
<evidence type="ECO:0000256" key="1">
    <source>
        <dbReference type="ARBA" id="ARBA00022908"/>
    </source>
</evidence>
<dbReference type="EMBL" id="CP001875">
    <property type="protein sequence ID" value="ADD78345.1"/>
    <property type="molecule type" value="Genomic_DNA"/>
</dbReference>